<proteinExistence type="predicted"/>
<feature type="compositionally biased region" description="Low complexity" evidence="1">
    <location>
        <begin position="741"/>
        <end position="755"/>
    </location>
</feature>
<feature type="region of interest" description="Disordered" evidence="1">
    <location>
        <begin position="741"/>
        <end position="763"/>
    </location>
</feature>
<feature type="compositionally biased region" description="Low complexity" evidence="1">
    <location>
        <begin position="253"/>
        <end position="264"/>
    </location>
</feature>
<feature type="compositionally biased region" description="Low complexity" evidence="1">
    <location>
        <begin position="78"/>
        <end position="90"/>
    </location>
</feature>
<dbReference type="Proteomes" id="UP000194236">
    <property type="component" value="Unassembled WGS sequence"/>
</dbReference>
<feature type="compositionally biased region" description="Low complexity" evidence="1">
    <location>
        <begin position="55"/>
        <end position="68"/>
    </location>
</feature>
<dbReference type="AlphaFoldDB" id="A0A1Y3BUT6"/>
<sequence length="763" mass="89971">MLVFPNRLCLISKTFSEQLNKSNRMAANSGTGGSPRSPLLLKRSDSSGHRRSPRRSTSTNVQNTSNNRFGGSFRRKSPGSSPGTTPSISTANLSNQTNCCSIIAEFRFPDEIIDVFVGNQCTHGIGIRDYIHSKLSTTTEPKTNELINGNHEHVDHQERYLIELLSSNELDNNTIQLDEEFFIITKYSVYIVESKEKSFGRIFHSEILTFLMHEHEDDRYQDGDLINRSKLFVDCFSPQQQSYGQHQRSNFYTKTSSSSTDSPSLAIHQQSNTSTTMIMIPSQSWQLWLYRSALLLMKQIFDDHEQLHCLSNDERIRIVSLSNYDDDDDPSLKHWIQNRLNQIFRLLELSRCPRRRVITALNVYRFWHRSIIQIRKFFHTRILFELNDDERNYLSWQLFESLLAIYQFHCDQQKTSNEKSLAIQNLYDYFYNYRQYYQHQFLLYRLIRLDLYEMGEYLSRLHGDYLHLVYFILKYKCIDNDDDDQQPPSNHHQQIIRLLTSKHVTFTLILSTEFIHHHSNSNESCNVIGECRSIRLIERYLQFLFNQIPRLSLRLLFRLSRIFDPSRLSVRLLINQTLLYCNQTYLCGDDHHDNDDELDIHHDDSISDDSESSLITNNGKLRKSLLPIKRKDVLNVHIFLQSLCLKKMITKSPQYDWSFKTTVTEFLSKHSNIYQQKLNDHYGKYRQKLLSQQQNVMKTYFDYHIIAGTHCSLLFNSNQYCLWGRFDYTFTNSERLEQLFSSSPSSSFDDPNNNNVEYHHHRS</sequence>
<reference evidence="2 3" key="1">
    <citation type="submission" date="2017-03" db="EMBL/GenBank/DDBJ databases">
        <title>Genome Survey of Euroglyphus maynei.</title>
        <authorList>
            <person name="Arlian L.G."/>
            <person name="Morgan M.S."/>
            <person name="Rider S.D."/>
        </authorList>
    </citation>
    <scope>NUCLEOTIDE SEQUENCE [LARGE SCALE GENOMIC DNA]</scope>
    <source>
        <strain evidence="2">Arlian Lab</strain>
        <tissue evidence="2">Whole body</tissue>
    </source>
</reference>
<evidence type="ECO:0000256" key="1">
    <source>
        <dbReference type="SAM" id="MobiDB-lite"/>
    </source>
</evidence>
<comment type="caution">
    <text evidence="2">The sequence shown here is derived from an EMBL/GenBank/DDBJ whole genome shotgun (WGS) entry which is preliminary data.</text>
</comment>
<evidence type="ECO:0000313" key="3">
    <source>
        <dbReference type="Proteomes" id="UP000194236"/>
    </source>
</evidence>
<accession>A0A1Y3BUT6</accession>
<organism evidence="2 3">
    <name type="scientific">Euroglyphus maynei</name>
    <name type="common">Mayne's house dust mite</name>
    <dbReference type="NCBI Taxonomy" id="6958"/>
    <lineage>
        <taxon>Eukaryota</taxon>
        <taxon>Metazoa</taxon>
        <taxon>Ecdysozoa</taxon>
        <taxon>Arthropoda</taxon>
        <taxon>Chelicerata</taxon>
        <taxon>Arachnida</taxon>
        <taxon>Acari</taxon>
        <taxon>Acariformes</taxon>
        <taxon>Sarcoptiformes</taxon>
        <taxon>Astigmata</taxon>
        <taxon>Psoroptidia</taxon>
        <taxon>Analgoidea</taxon>
        <taxon>Pyroglyphidae</taxon>
        <taxon>Pyroglyphinae</taxon>
        <taxon>Euroglyphus</taxon>
    </lineage>
</organism>
<dbReference type="EMBL" id="MUJZ01006061">
    <property type="protein sequence ID" value="OTF82935.1"/>
    <property type="molecule type" value="Genomic_DNA"/>
</dbReference>
<evidence type="ECO:0000313" key="2">
    <source>
        <dbReference type="EMBL" id="OTF82935.1"/>
    </source>
</evidence>
<gene>
    <name evidence="2" type="ORF">BLA29_002605</name>
</gene>
<keyword evidence="3" id="KW-1185">Reference proteome</keyword>
<feature type="region of interest" description="Disordered" evidence="1">
    <location>
        <begin position="244"/>
        <end position="266"/>
    </location>
</feature>
<name>A0A1Y3BUT6_EURMA</name>
<protein>
    <submittedName>
        <fullName evidence="2">Uncharacterized protein</fullName>
    </submittedName>
</protein>
<feature type="region of interest" description="Disordered" evidence="1">
    <location>
        <begin position="24"/>
        <end position="90"/>
    </location>
</feature>